<sequence length="195" mass="21503">MNSKFRSFKNEYCKCDPYKCAMEKKLSSKDSLSKSMLLSYNTGNGVCVSSNTPTPITLVSTTIDTTCLCEPIIKIDFNSIINYQAVISDALEINPFALTFELSKYDINGTKISLGSWAYSTGLLSASLNITNSFNFTYSEFNTHSGCYTYTVDIIKITDTILFGEDSSITEKISIINSNISVLASSSKLNNLKNL</sequence>
<comment type="caution">
    <text evidence="1">The sequence shown here is derived from an EMBL/GenBank/DDBJ whole genome shotgun (WGS) entry which is preliminary data.</text>
</comment>
<organism evidence="1 2">
    <name type="scientific">Clostridium faecium</name>
    <dbReference type="NCBI Taxonomy" id="2762223"/>
    <lineage>
        <taxon>Bacteria</taxon>
        <taxon>Bacillati</taxon>
        <taxon>Bacillota</taxon>
        <taxon>Clostridia</taxon>
        <taxon>Eubacteriales</taxon>
        <taxon>Clostridiaceae</taxon>
        <taxon>Clostridium</taxon>
    </lineage>
</organism>
<accession>A0ABR8YQR7</accession>
<dbReference type="RefSeq" id="WP_191739536.1">
    <property type="nucleotide sequence ID" value="NZ_JACSQB010000040.1"/>
</dbReference>
<proteinExistence type="predicted"/>
<reference evidence="1 2" key="1">
    <citation type="submission" date="2020-08" db="EMBL/GenBank/DDBJ databases">
        <title>A Genomic Blueprint of the Chicken Gut Microbiome.</title>
        <authorList>
            <person name="Gilroy R."/>
            <person name="Ravi A."/>
            <person name="Getino M."/>
            <person name="Pursley I."/>
            <person name="Horton D.L."/>
            <person name="Alikhan N.-F."/>
            <person name="Baker D."/>
            <person name="Gharbi K."/>
            <person name="Hall N."/>
            <person name="Watson M."/>
            <person name="Adriaenssens E.M."/>
            <person name="Foster-Nyarko E."/>
            <person name="Jarju S."/>
            <person name="Secka A."/>
            <person name="Antonio M."/>
            <person name="Oren A."/>
            <person name="Chaudhuri R."/>
            <person name="La Ragione R.M."/>
            <person name="Hildebrand F."/>
            <person name="Pallen M.J."/>
        </authorList>
    </citation>
    <scope>NUCLEOTIDE SEQUENCE [LARGE SCALE GENOMIC DNA]</scope>
    <source>
        <strain evidence="1 2">N37</strain>
    </source>
</reference>
<dbReference type="Proteomes" id="UP000627166">
    <property type="component" value="Unassembled WGS sequence"/>
</dbReference>
<dbReference type="Pfam" id="PF14879">
    <property type="entry name" value="DUF4489"/>
    <property type="match status" value="1"/>
</dbReference>
<name>A0ABR8YQR7_9CLOT</name>
<evidence type="ECO:0000313" key="2">
    <source>
        <dbReference type="Proteomes" id="UP000627166"/>
    </source>
</evidence>
<gene>
    <name evidence="1" type="ORF">H9637_05830</name>
</gene>
<keyword evidence="2" id="KW-1185">Reference proteome</keyword>
<dbReference type="EMBL" id="JACSQB010000040">
    <property type="protein sequence ID" value="MBD8046564.1"/>
    <property type="molecule type" value="Genomic_DNA"/>
</dbReference>
<evidence type="ECO:0000313" key="1">
    <source>
        <dbReference type="EMBL" id="MBD8046564.1"/>
    </source>
</evidence>
<dbReference type="InterPro" id="IPR027972">
    <property type="entry name" value="DUF4489"/>
</dbReference>
<protein>
    <submittedName>
        <fullName evidence="1">DUF4489 domain-containing protein</fullName>
    </submittedName>
</protein>